<dbReference type="PIRSF" id="PIRSF000022">
    <property type="entry name" value="Bc1_14K"/>
    <property type="match status" value="1"/>
</dbReference>
<proteinExistence type="inferred from homology"/>
<sequence length="125" mass="14346">MASKSISLANFIKSSPSLLKLVQPVANAYANVAGYRQMGLKYEDLIVEENQQMQKALSRLSSSESYDRAYRFRRAVQCSILQRDLPKEQWTKPEEDNNYVTPLLEEIQAADDERAAWDTMKVVKK</sequence>
<keyword evidence="3 9" id="KW-0813">Transport</keyword>
<dbReference type="Pfam" id="PF02271">
    <property type="entry name" value="UCR_14kD"/>
    <property type="match status" value="1"/>
</dbReference>
<organism evidence="10 11">
    <name type="scientific">Malassezia caprae</name>
    <dbReference type="NCBI Taxonomy" id="1381934"/>
    <lineage>
        <taxon>Eukaryota</taxon>
        <taxon>Fungi</taxon>
        <taxon>Dikarya</taxon>
        <taxon>Basidiomycota</taxon>
        <taxon>Ustilaginomycotina</taxon>
        <taxon>Malasseziomycetes</taxon>
        <taxon>Malasseziales</taxon>
        <taxon>Malasseziaceae</taxon>
        <taxon>Malassezia</taxon>
    </lineage>
</organism>
<reference evidence="10" key="1">
    <citation type="submission" date="2023-03" db="EMBL/GenBank/DDBJ databases">
        <title>Mating type loci evolution in Malassezia.</title>
        <authorList>
            <person name="Coelho M.A."/>
        </authorList>
    </citation>
    <scope>NUCLEOTIDE SEQUENCE</scope>
    <source>
        <strain evidence="10">CBS 10434</strain>
    </source>
</reference>
<keyword evidence="8 9" id="KW-0472">Membrane</keyword>
<evidence type="ECO:0000256" key="3">
    <source>
        <dbReference type="ARBA" id="ARBA00022448"/>
    </source>
</evidence>
<keyword evidence="5 9" id="KW-0999">Mitochondrion inner membrane</keyword>
<evidence type="ECO:0000313" key="10">
    <source>
        <dbReference type="EMBL" id="WFD19321.1"/>
    </source>
</evidence>
<evidence type="ECO:0000313" key="11">
    <source>
        <dbReference type="Proteomes" id="UP001220961"/>
    </source>
</evidence>
<gene>
    <name evidence="10" type="primary">QCR7</name>
    <name evidence="10" type="ORF">MCAP1_001546</name>
</gene>
<evidence type="ECO:0000256" key="4">
    <source>
        <dbReference type="ARBA" id="ARBA00022660"/>
    </source>
</evidence>
<dbReference type="PANTHER" id="PTHR12022">
    <property type="entry name" value="UBIQUINOL-CYTOCHROME C REDUCTASE COMPLEX 14 KD PROTEIN"/>
    <property type="match status" value="1"/>
</dbReference>
<dbReference type="EMBL" id="CP119910">
    <property type="protein sequence ID" value="WFD19321.1"/>
    <property type="molecule type" value="Genomic_DNA"/>
</dbReference>
<evidence type="ECO:0000256" key="7">
    <source>
        <dbReference type="ARBA" id="ARBA00023128"/>
    </source>
</evidence>
<evidence type="ECO:0000256" key="8">
    <source>
        <dbReference type="ARBA" id="ARBA00023136"/>
    </source>
</evidence>
<dbReference type="InterPro" id="IPR003197">
    <property type="entry name" value="QCR7"/>
</dbReference>
<keyword evidence="4 9" id="KW-0679">Respiratory chain</keyword>
<comment type="similarity">
    <text evidence="2 9">Belongs to the UQCRB/QCR7 family.</text>
</comment>
<evidence type="ECO:0000256" key="5">
    <source>
        <dbReference type="ARBA" id="ARBA00022792"/>
    </source>
</evidence>
<dbReference type="Gene3D" id="1.10.1090.10">
    <property type="entry name" value="Cytochrome b-c1 complex subunit 7"/>
    <property type="match status" value="1"/>
</dbReference>
<dbReference type="InterPro" id="IPR036544">
    <property type="entry name" value="QCR7_sf"/>
</dbReference>
<dbReference type="GO" id="GO:0006122">
    <property type="term" value="P:mitochondrial electron transport, ubiquinol to cytochrome c"/>
    <property type="evidence" value="ECO:0007669"/>
    <property type="project" value="InterPro"/>
</dbReference>
<evidence type="ECO:0000256" key="1">
    <source>
        <dbReference type="ARBA" id="ARBA00004443"/>
    </source>
</evidence>
<keyword evidence="6 9" id="KW-0249">Electron transport</keyword>
<dbReference type="GO" id="GO:0045275">
    <property type="term" value="C:respiratory chain complex III"/>
    <property type="evidence" value="ECO:0007669"/>
    <property type="project" value="InterPro"/>
</dbReference>
<keyword evidence="7 9" id="KW-0496">Mitochondrion</keyword>
<dbReference type="Proteomes" id="UP001220961">
    <property type="component" value="Chromosome 3"/>
</dbReference>
<dbReference type="AlphaFoldDB" id="A0AAF0E9S4"/>
<name>A0AAF0E9S4_9BASI</name>
<dbReference type="FunFam" id="1.10.1090.10:FF:000001">
    <property type="entry name" value="Cytochrome b-c1 complex subunit 7"/>
    <property type="match status" value="1"/>
</dbReference>
<evidence type="ECO:0000256" key="6">
    <source>
        <dbReference type="ARBA" id="ARBA00022982"/>
    </source>
</evidence>
<protein>
    <recommendedName>
        <fullName evidence="9">Cytochrome b-c1 complex subunit 7</fullName>
    </recommendedName>
</protein>
<dbReference type="GO" id="GO:0005743">
    <property type="term" value="C:mitochondrial inner membrane"/>
    <property type="evidence" value="ECO:0007669"/>
    <property type="project" value="UniProtKB-SubCell"/>
</dbReference>
<keyword evidence="11" id="KW-1185">Reference proteome</keyword>
<dbReference type="PANTHER" id="PTHR12022:SF0">
    <property type="entry name" value="CYTOCHROME B-C1 COMPLEX SUBUNIT 7"/>
    <property type="match status" value="1"/>
</dbReference>
<comment type="subcellular location">
    <subcellularLocation>
        <location evidence="1">Mitochondrion inner membrane</location>
        <topology evidence="1">Peripheral membrane protein</topology>
        <orientation evidence="1">Matrix side</orientation>
    </subcellularLocation>
</comment>
<dbReference type="SUPFAM" id="SSF81524">
    <property type="entry name" value="14 kDa protein of cytochrome bc1 complex (Ubiquinol-cytochrome c reductase)"/>
    <property type="match status" value="1"/>
</dbReference>
<accession>A0AAF0E9S4</accession>
<evidence type="ECO:0000256" key="9">
    <source>
        <dbReference type="PIRNR" id="PIRNR000022"/>
    </source>
</evidence>
<evidence type="ECO:0000256" key="2">
    <source>
        <dbReference type="ARBA" id="ARBA00008554"/>
    </source>
</evidence>
<comment type="function">
    <text evidence="9">Component of the ubiquinol-cytochrome c oxidoreductase, a multisubunit transmembrane complex that is part of the mitochondrial electron transport chain which drives oxidative phosphorylation.</text>
</comment>